<sequence length="496" mass="53157">MKKSGLLMFLLLLLFVFAGTGRAEASGTKIYLDGEPLNLSSDVQVANINNSIMIPIRVVSENLGYKVEWNKASQTVSVQNSSKTVIMGVNQKEADVNGNIVSMSIPPLLQGNTTLVPLRFVSSEMGMDVKWDNLSKAVYLSSAGSMSDPWASEPPLGSGSVISNPGNQPEAPSGPSNPTETPDINNLSTVDAISFMDNRLMVALSGSVTPKVSTLTGPERIVIDLPSVKFSDTFVNSNPLDAKQHGQMTLTGYPDVKSVRYSLFSNNPSTVRIVLDLNYSKGYTVSGTENGSGLLMVDLNTADPGAGSVVIPPAGSSGKKTVVIDAGHGDNDPGAVSPNKRREKDFNLSMALKVGKLLEKEKGIDVVLTRSNDTFLELRDRVKIANNLKADVFVSIHGNSNPSSSPNGTETFYTRDSSLAFAKIMHEHLAKGTGLKNRGVSKGNFHVTRETVMPAALLEVGFLSNKGDEAQMFNEEFQNVVAQSIVNGIKEYLKVQ</sequence>
<feature type="chain" id="PRO_5032433246" evidence="3">
    <location>
        <begin position="26"/>
        <end position="496"/>
    </location>
</feature>
<dbReference type="Gene3D" id="3.40.630.40">
    <property type="entry name" value="Zn-dependent exopeptidases"/>
    <property type="match status" value="1"/>
</dbReference>
<evidence type="ECO:0000259" key="4">
    <source>
        <dbReference type="SMART" id="SM00646"/>
    </source>
</evidence>
<comment type="caution">
    <text evidence="5">The sequence shown here is derived from an EMBL/GenBank/DDBJ whole genome shotgun (WGS) entry which is preliminary data.</text>
</comment>
<dbReference type="GO" id="GO:0030288">
    <property type="term" value="C:outer membrane-bounded periplasmic space"/>
    <property type="evidence" value="ECO:0007669"/>
    <property type="project" value="TreeGrafter"/>
</dbReference>
<dbReference type="InterPro" id="IPR002508">
    <property type="entry name" value="MurNAc-LAA_cat"/>
</dbReference>
<dbReference type="SMART" id="SM00646">
    <property type="entry name" value="Ami_3"/>
    <property type="match status" value="1"/>
</dbReference>
<dbReference type="Pfam" id="PF01520">
    <property type="entry name" value="Amidase_3"/>
    <property type="match status" value="1"/>
</dbReference>
<evidence type="ECO:0000313" key="6">
    <source>
        <dbReference type="Proteomes" id="UP000565468"/>
    </source>
</evidence>
<keyword evidence="6" id="KW-1185">Reference proteome</keyword>
<accession>A0A848MEZ8</accession>
<name>A0A848MEZ8_PAELE</name>
<reference evidence="5 6" key="1">
    <citation type="submission" date="2020-04" db="EMBL/GenBank/DDBJ databases">
        <title>Paenibacillus algicola sp. nov., a novel marine bacterium producing alginate lyase.</title>
        <authorList>
            <person name="Huang H."/>
        </authorList>
    </citation>
    <scope>NUCLEOTIDE SEQUENCE [LARGE SCALE GENOMIC DNA]</scope>
    <source>
        <strain evidence="5 6">L7-75</strain>
    </source>
</reference>
<gene>
    <name evidence="5" type="ORF">HII30_19725</name>
</gene>
<feature type="domain" description="MurNAc-LAA" evidence="4">
    <location>
        <begin position="382"/>
        <end position="490"/>
    </location>
</feature>
<dbReference type="SUPFAM" id="SSF55383">
    <property type="entry name" value="Copper amine oxidase, domain N"/>
    <property type="match status" value="1"/>
</dbReference>
<dbReference type="Proteomes" id="UP000565468">
    <property type="component" value="Unassembled WGS sequence"/>
</dbReference>
<dbReference type="GO" id="GO:0009253">
    <property type="term" value="P:peptidoglycan catabolic process"/>
    <property type="evidence" value="ECO:0007669"/>
    <property type="project" value="InterPro"/>
</dbReference>
<dbReference type="PANTHER" id="PTHR30404">
    <property type="entry name" value="N-ACETYLMURAMOYL-L-ALANINE AMIDASE"/>
    <property type="match status" value="1"/>
</dbReference>
<dbReference type="InterPro" id="IPR036582">
    <property type="entry name" value="Mao_N_sf"/>
</dbReference>
<keyword evidence="1" id="KW-0378">Hydrolase</keyword>
<dbReference type="Pfam" id="PF11741">
    <property type="entry name" value="AMIN"/>
    <property type="match status" value="1"/>
</dbReference>
<organism evidence="5 6">
    <name type="scientific">Paenibacillus lemnae</name>
    <dbReference type="NCBI Taxonomy" id="1330551"/>
    <lineage>
        <taxon>Bacteria</taxon>
        <taxon>Bacillati</taxon>
        <taxon>Bacillota</taxon>
        <taxon>Bacilli</taxon>
        <taxon>Bacillales</taxon>
        <taxon>Paenibacillaceae</taxon>
        <taxon>Paenibacillus</taxon>
    </lineage>
</organism>
<dbReference type="EMBL" id="JABBPN010000027">
    <property type="protein sequence ID" value="NMO97984.1"/>
    <property type="molecule type" value="Genomic_DNA"/>
</dbReference>
<dbReference type="Pfam" id="PF07833">
    <property type="entry name" value="Cu_amine_oxidN1"/>
    <property type="match status" value="1"/>
</dbReference>
<dbReference type="InterPro" id="IPR021731">
    <property type="entry name" value="AMIN_dom"/>
</dbReference>
<feature type="region of interest" description="Disordered" evidence="2">
    <location>
        <begin position="149"/>
        <end position="185"/>
    </location>
</feature>
<dbReference type="RefSeq" id="WP_169506756.1">
    <property type="nucleotide sequence ID" value="NZ_JABBPN010000027.1"/>
</dbReference>
<evidence type="ECO:0000256" key="3">
    <source>
        <dbReference type="SAM" id="SignalP"/>
    </source>
</evidence>
<dbReference type="SUPFAM" id="SSF53187">
    <property type="entry name" value="Zn-dependent exopeptidases"/>
    <property type="match status" value="1"/>
</dbReference>
<protein>
    <submittedName>
        <fullName evidence="5">AMIN domain-containing protein</fullName>
    </submittedName>
</protein>
<dbReference type="GO" id="GO:0008745">
    <property type="term" value="F:N-acetylmuramoyl-L-alanine amidase activity"/>
    <property type="evidence" value="ECO:0007669"/>
    <property type="project" value="InterPro"/>
</dbReference>
<dbReference type="PANTHER" id="PTHR30404:SF0">
    <property type="entry name" value="N-ACETYLMURAMOYL-L-ALANINE AMIDASE AMIC"/>
    <property type="match status" value="1"/>
</dbReference>
<dbReference type="Gene3D" id="3.30.457.10">
    <property type="entry name" value="Copper amine oxidase-like, N-terminal domain"/>
    <property type="match status" value="1"/>
</dbReference>
<feature type="compositionally biased region" description="Polar residues" evidence="2">
    <location>
        <begin position="174"/>
        <end position="185"/>
    </location>
</feature>
<evidence type="ECO:0000256" key="2">
    <source>
        <dbReference type="SAM" id="MobiDB-lite"/>
    </source>
</evidence>
<dbReference type="InterPro" id="IPR012854">
    <property type="entry name" value="Cu_amine_oxidase-like_N"/>
</dbReference>
<dbReference type="Gene3D" id="2.60.40.3500">
    <property type="match status" value="1"/>
</dbReference>
<dbReference type="InterPro" id="IPR050695">
    <property type="entry name" value="N-acetylmuramoyl_amidase_3"/>
</dbReference>
<feature type="signal peptide" evidence="3">
    <location>
        <begin position="1"/>
        <end position="25"/>
    </location>
</feature>
<dbReference type="AlphaFoldDB" id="A0A848MEZ8"/>
<evidence type="ECO:0000256" key="1">
    <source>
        <dbReference type="ARBA" id="ARBA00022801"/>
    </source>
</evidence>
<keyword evidence="3" id="KW-0732">Signal</keyword>
<proteinExistence type="predicted"/>
<evidence type="ECO:0000313" key="5">
    <source>
        <dbReference type="EMBL" id="NMO97984.1"/>
    </source>
</evidence>
<dbReference type="CDD" id="cd02696">
    <property type="entry name" value="MurNAc-LAA"/>
    <property type="match status" value="1"/>
</dbReference>